<dbReference type="SMART" id="SM00267">
    <property type="entry name" value="GGDEF"/>
    <property type="match status" value="1"/>
</dbReference>
<evidence type="ECO:0000259" key="2">
    <source>
        <dbReference type="PROSITE" id="PS50887"/>
    </source>
</evidence>
<keyword evidence="1" id="KW-1133">Transmembrane helix</keyword>
<gene>
    <name evidence="3" type="ORF">E7201_10865</name>
</gene>
<evidence type="ECO:0000313" key="4">
    <source>
        <dbReference type="Proteomes" id="UP000761380"/>
    </source>
</evidence>
<dbReference type="NCBIfam" id="TIGR00254">
    <property type="entry name" value="GGDEF"/>
    <property type="match status" value="1"/>
</dbReference>
<dbReference type="InterPro" id="IPR043128">
    <property type="entry name" value="Rev_trsase/Diguanyl_cyclase"/>
</dbReference>
<dbReference type="SUPFAM" id="SSF55073">
    <property type="entry name" value="Nucleotide cyclase"/>
    <property type="match status" value="1"/>
</dbReference>
<sequence>MSHSEINLTSAEDRQKAQAYNTLPDSLAGSTGTIRIPVLEQDSLVSSIRNEDTGWLVVTITPYSILQEQITQIIISMAAVGLFVMLLVCAAAYLLSKKATLPLLKIIQSVKQLANQQEKLAPLPSATNDELDEITIALTDIHNAQKNFRQAAERDPITKLYNNHALEAISRIKLQQYLEDDSNTYIAFFMISLDNYQQICKTSQHKYDTDILIHFSRSLRDVFRSGDIIGRLDEACFMVIIDQLKETDIVLKKGSLINQAANQLIIDNQNMQLTASVGISLVPLHGKTFKILSHAATRALAEAQEAGGNTCRLAKI</sequence>
<accession>A0A927WTJ6</accession>
<reference evidence="3" key="1">
    <citation type="submission" date="2019-04" db="EMBL/GenBank/DDBJ databases">
        <title>Evolution of Biomass-Degrading Anaerobic Consortia Revealed by Metagenomics.</title>
        <authorList>
            <person name="Peng X."/>
        </authorList>
    </citation>
    <scope>NUCLEOTIDE SEQUENCE</scope>
    <source>
        <strain evidence="3">SIG240</strain>
    </source>
</reference>
<dbReference type="Proteomes" id="UP000761380">
    <property type="component" value="Unassembled WGS sequence"/>
</dbReference>
<dbReference type="PANTHER" id="PTHR33121:SF71">
    <property type="entry name" value="OXYGEN SENSOR PROTEIN DOSP"/>
    <property type="match status" value="1"/>
</dbReference>
<keyword evidence="1" id="KW-0812">Transmembrane</keyword>
<dbReference type="Pfam" id="PF00990">
    <property type="entry name" value="GGDEF"/>
    <property type="match status" value="1"/>
</dbReference>
<dbReference type="InterPro" id="IPR029787">
    <property type="entry name" value="Nucleotide_cyclase"/>
</dbReference>
<dbReference type="EMBL" id="SVBY01000114">
    <property type="protein sequence ID" value="MBE6093642.1"/>
    <property type="molecule type" value="Genomic_DNA"/>
</dbReference>
<protein>
    <submittedName>
        <fullName evidence="3">GGDEF domain-containing protein</fullName>
    </submittedName>
</protein>
<proteinExistence type="predicted"/>
<feature type="domain" description="GGDEF" evidence="2">
    <location>
        <begin position="184"/>
        <end position="316"/>
    </location>
</feature>
<dbReference type="InterPro" id="IPR000160">
    <property type="entry name" value="GGDEF_dom"/>
</dbReference>
<dbReference type="PROSITE" id="PS50887">
    <property type="entry name" value="GGDEF"/>
    <property type="match status" value="1"/>
</dbReference>
<dbReference type="GO" id="GO:0071111">
    <property type="term" value="F:cyclic-guanylate-specific phosphodiesterase activity"/>
    <property type="evidence" value="ECO:0007669"/>
    <property type="project" value="InterPro"/>
</dbReference>
<evidence type="ECO:0000256" key="1">
    <source>
        <dbReference type="SAM" id="Phobius"/>
    </source>
</evidence>
<dbReference type="AlphaFoldDB" id="A0A927WTJ6"/>
<name>A0A927WTJ6_SELRU</name>
<feature type="transmembrane region" description="Helical" evidence="1">
    <location>
        <begin position="73"/>
        <end position="95"/>
    </location>
</feature>
<evidence type="ECO:0000313" key="3">
    <source>
        <dbReference type="EMBL" id="MBE6093642.1"/>
    </source>
</evidence>
<dbReference type="Gene3D" id="6.10.340.10">
    <property type="match status" value="1"/>
</dbReference>
<organism evidence="3 4">
    <name type="scientific">Selenomonas ruminantium</name>
    <dbReference type="NCBI Taxonomy" id="971"/>
    <lineage>
        <taxon>Bacteria</taxon>
        <taxon>Bacillati</taxon>
        <taxon>Bacillota</taxon>
        <taxon>Negativicutes</taxon>
        <taxon>Selenomonadales</taxon>
        <taxon>Selenomonadaceae</taxon>
        <taxon>Selenomonas</taxon>
    </lineage>
</organism>
<comment type="caution">
    <text evidence="3">The sequence shown here is derived from an EMBL/GenBank/DDBJ whole genome shotgun (WGS) entry which is preliminary data.</text>
</comment>
<keyword evidence="1" id="KW-0472">Membrane</keyword>
<dbReference type="PANTHER" id="PTHR33121">
    <property type="entry name" value="CYCLIC DI-GMP PHOSPHODIESTERASE PDEF"/>
    <property type="match status" value="1"/>
</dbReference>
<dbReference type="Gene3D" id="3.30.70.270">
    <property type="match status" value="1"/>
</dbReference>
<dbReference type="InterPro" id="IPR050706">
    <property type="entry name" value="Cyclic-di-GMP_PDE-like"/>
</dbReference>
<dbReference type="CDD" id="cd01949">
    <property type="entry name" value="GGDEF"/>
    <property type="match status" value="1"/>
</dbReference>